<feature type="domain" description="Response regulatory" evidence="4">
    <location>
        <begin position="7"/>
        <end position="124"/>
    </location>
</feature>
<accession>A0ABS9EMQ4</accession>
<evidence type="ECO:0000256" key="2">
    <source>
        <dbReference type="PROSITE-ProRule" id="PRU00169"/>
    </source>
</evidence>
<evidence type="ECO:0000259" key="4">
    <source>
        <dbReference type="PROSITE" id="PS50110"/>
    </source>
</evidence>
<dbReference type="InterPro" id="IPR011006">
    <property type="entry name" value="CheY-like_superfamily"/>
</dbReference>
<evidence type="ECO:0000313" key="6">
    <source>
        <dbReference type="Proteomes" id="UP001179363"/>
    </source>
</evidence>
<keyword evidence="1 2" id="KW-0597">Phosphoprotein</keyword>
<dbReference type="InterPro" id="IPR050595">
    <property type="entry name" value="Bact_response_regulator"/>
</dbReference>
<keyword evidence="6" id="KW-1185">Reference proteome</keyword>
<dbReference type="PANTHER" id="PTHR44591">
    <property type="entry name" value="STRESS RESPONSE REGULATOR PROTEIN 1"/>
    <property type="match status" value="1"/>
</dbReference>
<comment type="caution">
    <text evidence="5">The sequence shown here is derived from an EMBL/GenBank/DDBJ whole genome shotgun (WGS) entry which is preliminary data.</text>
</comment>
<gene>
    <name evidence="5" type="ORF">L1I30_13745</name>
</gene>
<dbReference type="SMART" id="SM00448">
    <property type="entry name" value="REC"/>
    <property type="match status" value="1"/>
</dbReference>
<evidence type="ECO:0000313" key="5">
    <source>
        <dbReference type="EMBL" id="MCF4102736.1"/>
    </source>
</evidence>
<feature type="modified residue" description="4-aspartylphosphate" evidence="2">
    <location>
        <position position="58"/>
    </location>
</feature>
<dbReference type="CDD" id="cd00156">
    <property type="entry name" value="REC"/>
    <property type="match status" value="1"/>
</dbReference>
<dbReference type="SUPFAM" id="SSF52172">
    <property type="entry name" value="CheY-like"/>
    <property type="match status" value="1"/>
</dbReference>
<proteinExistence type="predicted"/>
<organism evidence="5 6">
    <name type="scientific">Gillisia lutea</name>
    <dbReference type="NCBI Taxonomy" id="2909668"/>
    <lineage>
        <taxon>Bacteria</taxon>
        <taxon>Pseudomonadati</taxon>
        <taxon>Bacteroidota</taxon>
        <taxon>Flavobacteriia</taxon>
        <taxon>Flavobacteriales</taxon>
        <taxon>Flavobacteriaceae</taxon>
        <taxon>Gillisia</taxon>
    </lineage>
</organism>
<dbReference type="EMBL" id="JAKGTH010000011">
    <property type="protein sequence ID" value="MCF4102736.1"/>
    <property type="molecule type" value="Genomic_DNA"/>
</dbReference>
<dbReference type="InterPro" id="IPR001789">
    <property type="entry name" value="Sig_transdc_resp-reg_receiver"/>
</dbReference>
<sequence>MITTALRILLVEDKVTDAELTIRMINKIALKAEVKVVDNLSACADALRSFVPDVVISDYNLPTCSGLEVLELVKSKDSTMEFIFLTGTINDEEVAANTILSGVSGFVLKKHMNTLDEKLRPLLKKIVFNMSEREEVRLKIRENKIAVNEIYDFLDSINSDNSEQKVNIKEIREKIKKDKEQDDAE</sequence>
<dbReference type="Gene3D" id="3.40.50.2300">
    <property type="match status" value="1"/>
</dbReference>
<name>A0ABS9EMQ4_9FLAO</name>
<dbReference type="Proteomes" id="UP001179363">
    <property type="component" value="Unassembled WGS sequence"/>
</dbReference>
<reference evidence="5" key="1">
    <citation type="submission" date="2022-01" db="EMBL/GenBank/DDBJ databases">
        <title>Gillisia lutea sp. nov., isolated from marine plastic residues from the Malvarosa beach (Valencia, Spain).</title>
        <authorList>
            <person name="Vidal-Verdu A."/>
            <person name="Molina-Menor E."/>
            <person name="Satari L."/>
            <person name="Pascual J."/>
            <person name="Pereto J."/>
            <person name="Porcar M."/>
        </authorList>
    </citation>
    <scope>NUCLEOTIDE SEQUENCE</scope>
    <source>
        <strain evidence="5">M10.2A</strain>
    </source>
</reference>
<protein>
    <submittedName>
        <fullName evidence="5">Response regulator</fullName>
    </submittedName>
</protein>
<evidence type="ECO:0000256" key="1">
    <source>
        <dbReference type="ARBA" id="ARBA00022553"/>
    </source>
</evidence>
<feature type="coiled-coil region" evidence="3">
    <location>
        <begin position="154"/>
        <end position="181"/>
    </location>
</feature>
<dbReference type="PROSITE" id="PS50110">
    <property type="entry name" value="RESPONSE_REGULATORY"/>
    <property type="match status" value="1"/>
</dbReference>
<dbReference type="PANTHER" id="PTHR44591:SF3">
    <property type="entry name" value="RESPONSE REGULATORY DOMAIN-CONTAINING PROTEIN"/>
    <property type="match status" value="1"/>
</dbReference>
<keyword evidence="3" id="KW-0175">Coiled coil</keyword>
<dbReference type="Pfam" id="PF00072">
    <property type="entry name" value="Response_reg"/>
    <property type="match status" value="1"/>
</dbReference>
<dbReference type="RefSeq" id="WP_236134878.1">
    <property type="nucleotide sequence ID" value="NZ_JAKGTH010000011.1"/>
</dbReference>
<evidence type="ECO:0000256" key="3">
    <source>
        <dbReference type="SAM" id="Coils"/>
    </source>
</evidence>